<evidence type="ECO:0000313" key="11">
    <source>
        <dbReference type="EMBL" id="MCG4766187.1"/>
    </source>
</evidence>
<dbReference type="NCBIfam" id="TIGR03025">
    <property type="entry name" value="EPS_sugtrans"/>
    <property type="match status" value="1"/>
</dbReference>
<dbReference type="Proteomes" id="UP000095709">
    <property type="component" value="Unassembled WGS sequence"/>
</dbReference>
<feature type="transmembrane region" description="Helical" evidence="7">
    <location>
        <begin position="82"/>
        <end position="105"/>
    </location>
</feature>
<gene>
    <name evidence="9" type="primary">wcaJ_2</name>
    <name evidence="10" type="synonym">wcaJ_1</name>
    <name evidence="9" type="ORF">ERS852406_01627</name>
    <name evidence="10" type="ORF">ERS852498_00502</name>
    <name evidence="12" type="ORF">G5B05_08235</name>
    <name evidence="11" type="ORF">L0N21_11815</name>
</gene>
<name>A0A174DU38_9FIRM</name>
<feature type="transmembrane region" description="Helical" evidence="7">
    <location>
        <begin position="12"/>
        <end position="33"/>
    </location>
</feature>
<sequence length="465" mass="53676">MNYKNREQYKHLMRVLAVAAIVLLECAVFSVFWDRYYASHLWLEPFWDKGNQIIVVIYGIFLLVFMYIYGGMKIGYMKGSSIIYSQMMTAFCANALMYLQIILLWRHLPYILPMVGMTLVDFALAGIVSWLFEKTFARLFPPREVLLIYGEYPMESLELKMNQRPDKYIVAHKVSVEVGEKELCRQIDAYGQEGVILGDLHSELRNRLLKYCYAKEIRVYLTPKLSDIMVRKAEALHIFDTPLLLARNSGLSFDQRFCKRLLDLLVSTILLVITSPIMLIAALCIKLYDHGPVFFKQKRLTIGGKEFYVYKFRSMIVDAEKDGVARLATKNDSRITPVGKVIRATRIDELPQLLNIFKGDMSVVGPRPERPEIAKEYEESIPEFAYRLKVKAGLTGYAQIYGKYNTTAYDKLKLDLMYIESYSILEDLKLILATFKIVFTKESTEGLEEGQTISLNAKEEEKKDV</sequence>
<evidence type="ECO:0000313" key="14">
    <source>
        <dbReference type="Proteomes" id="UP000095709"/>
    </source>
</evidence>
<dbReference type="GO" id="GO:0016780">
    <property type="term" value="F:phosphotransferase activity, for other substituted phosphate groups"/>
    <property type="evidence" value="ECO:0007669"/>
    <property type="project" value="TreeGrafter"/>
</dbReference>
<comment type="subcellular location">
    <subcellularLocation>
        <location evidence="1">Membrane</location>
        <topology evidence="1">Multi-pass membrane protein</topology>
    </subcellularLocation>
</comment>
<evidence type="ECO:0000313" key="10">
    <source>
        <dbReference type="EMBL" id="CUO79663.1"/>
    </source>
</evidence>
<evidence type="ECO:0000256" key="2">
    <source>
        <dbReference type="ARBA" id="ARBA00006464"/>
    </source>
</evidence>
<feature type="transmembrane region" description="Helical" evidence="7">
    <location>
        <begin position="53"/>
        <end position="70"/>
    </location>
</feature>
<reference evidence="11" key="4">
    <citation type="submission" date="2022-01" db="EMBL/GenBank/DDBJ databases">
        <title>Collection of gut derived symbiotic bacterial strains cultured from healthy donors.</title>
        <authorList>
            <person name="Lin H."/>
            <person name="Kohout C."/>
            <person name="Waligurski E."/>
            <person name="Pamer E.G."/>
        </authorList>
    </citation>
    <scope>NUCLEOTIDE SEQUENCE</scope>
    <source>
        <strain evidence="11">DFI.5.49</strain>
    </source>
</reference>
<reference evidence="12 15" key="2">
    <citation type="journal article" date="2020" name="Cell Host Microbe">
        <title>Functional and Genomic Variation between Human-Derived Isolates of Lachnospiraceae Reveals Inter- and Intra-Species Diversity.</title>
        <authorList>
            <person name="Sorbara M.T."/>
            <person name="Littmann E.R."/>
            <person name="Fontana E."/>
            <person name="Moody T.U."/>
            <person name="Kohout C.E."/>
            <person name="Gjonbalaj M."/>
            <person name="Eaton V."/>
            <person name="Seok R."/>
            <person name="Leiner I.M."/>
            <person name="Pamer E.G."/>
        </authorList>
    </citation>
    <scope>NUCLEOTIDE SEQUENCE [LARGE SCALE GENOMIC DNA]</scope>
    <source>
        <strain evidence="12 15">MSK.14.54</strain>
    </source>
</reference>
<dbReference type="InterPro" id="IPR003362">
    <property type="entry name" value="Bact_transf"/>
</dbReference>
<evidence type="ECO:0000256" key="7">
    <source>
        <dbReference type="SAM" id="Phobius"/>
    </source>
</evidence>
<keyword evidence="15" id="KW-1185">Reference proteome</keyword>
<evidence type="ECO:0000256" key="4">
    <source>
        <dbReference type="ARBA" id="ARBA00022692"/>
    </source>
</evidence>
<dbReference type="PANTHER" id="PTHR30576:SF0">
    <property type="entry name" value="UNDECAPRENYL-PHOSPHATE N-ACETYLGALACTOSAMINYL 1-PHOSPHATE TRANSFERASE-RELATED"/>
    <property type="match status" value="1"/>
</dbReference>
<organism evidence="9 13">
    <name type="scientific">Fusicatenibacter saccharivorans</name>
    <dbReference type="NCBI Taxonomy" id="1150298"/>
    <lineage>
        <taxon>Bacteria</taxon>
        <taxon>Bacillati</taxon>
        <taxon>Bacillota</taxon>
        <taxon>Clostridia</taxon>
        <taxon>Lachnospirales</taxon>
        <taxon>Lachnospiraceae</taxon>
        <taxon>Fusicatenibacter</taxon>
    </lineage>
</organism>
<evidence type="ECO:0000313" key="15">
    <source>
        <dbReference type="Proteomes" id="UP000768180"/>
    </source>
</evidence>
<dbReference type="Proteomes" id="UP001199915">
    <property type="component" value="Unassembled WGS sequence"/>
</dbReference>
<evidence type="ECO:0000313" key="12">
    <source>
        <dbReference type="EMBL" id="NSE16394.1"/>
    </source>
</evidence>
<comment type="similarity">
    <text evidence="2">Belongs to the bacterial sugar transferase family.</text>
</comment>
<feature type="domain" description="Bacterial sugar transferase" evidence="8">
    <location>
        <begin position="259"/>
        <end position="439"/>
    </location>
</feature>
<evidence type="ECO:0000256" key="1">
    <source>
        <dbReference type="ARBA" id="ARBA00004141"/>
    </source>
</evidence>
<dbReference type="AlphaFoldDB" id="A0A174DU38"/>
<reference evidence="13 14" key="1">
    <citation type="submission" date="2015-09" db="EMBL/GenBank/DDBJ databases">
        <authorList>
            <consortium name="Pathogen Informatics"/>
        </authorList>
    </citation>
    <scope>NUCLEOTIDE SEQUENCE [LARGE SCALE GENOMIC DNA]</scope>
    <source>
        <strain evidence="9 13">2789STDY5608849</strain>
        <strain evidence="10 14">2789STDY5834885</strain>
    </source>
</reference>
<evidence type="ECO:0000256" key="6">
    <source>
        <dbReference type="ARBA" id="ARBA00023136"/>
    </source>
</evidence>
<evidence type="ECO:0000313" key="9">
    <source>
        <dbReference type="EMBL" id="CUO27769.1"/>
    </source>
</evidence>
<evidence type="ECO:0000313" key="13">
    <source>
        <dbReference type="Proteomes" id="UP000095706"/>
    </source>
</evidence>
<dbReference type="EMBL" id="JAKNFS010000015">
    <property type="protein sequence ID" value="MCG4766187.1"/>
    <property type="molecule type" value="Genomic_DNA"/>
</dbReference>
<dbReference type="STRING" id="1150298.ERS852406_01627"/>
<dbReference type="InterPro" id="IPR017475">
    <property type="entry name" value="EPS_sugar_tfrase"/>
</dbReference>
<dbReference type="EMBL" id="CZAL01000002">
    <property type="protein sequence ID" value="CUO79663.1"/>
    <property type="molecule type" value="Genomic_DNA"/>
</dbReference>
<keyword evidence="5 7" id="KW-1133">Transmembrane helix</keyword>
<evidence type="ECO:0000259" key="8">
    <source>
        <dbReference type="Pfam" id="PF02397"/>
    </source>
</evidence>
<keyword evidence="3 9" id="KW-0808">Transferase</keyword>
<proteinExistence type="inferred from homology"/>
<accession>A0A174DU38</accession>
<dbReference type="GO" id="GO:0016020">
    <property type="term" value="C:membrane"/>
    <property type="evidence" value="ECO:0007669"/>
    <property type="project" value="UniProtKB-SubCell"/>
</dbReference>
<dbReference type="EMBL" id="CYYV01000007">
    <property type="protein sequence ID" value="CUO27769.1"/>
    <property type="molecule type" value="Genomic_DNA"/>
</dbReference>
<keyword evidence="4 7" id="KW-0812">Transmembrane</keyword>
<feature type="transmembrane region" description="Helical" evidence="7">
    <location>
        <begin position="111"/>
        <end position="132"/>
    </location>
</feature>
<dbReference type="RefSeq" id="WP_022462990.1">
    <property type="nucleotide sequence ID" value="NZ_CYYV01000007.1"/>
</dbReference>
<evidence type="ECO:0000256" key="5">
    <source>
        <dbReference type="ARBA" id="ARBA00022989"/>
    </source>
</evidence>
<dbReference type="OrthoDB" id="9808602at2"/>
<dbReference type="Proteomes" id="UP000768180">
    <property type="component" value="Unassembled WGS sequence"/>
</dbReference>
<dbReference type="PANTHER" id="PTHR30576">
    <property type="entry name" value="COLANIC BIOSYNTHESIS UDP-GLUCOSE LIPID CARRIER TRANSFERASE"/>
    <property type="match status" value="1"/>
</dbReference>
<dbReference type="Proteomes" id="UP000095706">
    <property type="component" value="Unassembled WGS sequence"/>
</dbReference>
<dbReference type="Pfam" id="PF02397">
    <property type="entry name" value="Bac_transf"/>
    <property type="match status" value="1"/>
</dbReference>
<evidence type="ECO:0000256" key="3">
    <source>
        <dbReference type="ARBA" id="ARBA00022679"/>
    </source>
</evidence>
<keyword evidence="6 7" id="KW-0472">Membrane</keyword>
<reference evidence="12" key="3">
    <citation type="submission" date="2020-02" db="EMBL/GenBank/DDBJ databases">
        <authorList>
            <person name="Littmann E."/>
            <person name="Sorbara M."/>
        </authorList>
    </citation>
    <scope>NUCLEOTIDE SEQUENCE</scope>
    <source>
        <strain evidence="12">MSK.14.54</strain>
    </source>
</reference>
<protein>
    <submittedName>
        <fullName evidence="9">Putative colanic biosynthesis UDP-glucose lipid carrier transferase</fullName>
    </submittedName>
    <submittedName>
        <fullName evidence="11">Sugar transferase</fullName>
    </submittedName>
</protein>
<feature type="transmembrane region" description="Helical" evidence="7">
    <location>
        <begin position="264"/>
        <end position="288"/>
    </location>
</feature>
<dbReference type="EMBL" id="JAAITQ010000012">
    <property type="protein sequence ID" value="NSE16394.1"/>
    <property type="molecule type" value="Genomic_DNA"/>
</dbReference>